<gene>
    <name evidence="2" type="ORF">PODLI_1B027300</name>
</gene>
<keyword evidence="1" id="KW-1133">Transmembrane helix</keyword>
<sequence>MSFIHHGCRSLGLSLSFLAGLAEFSWHNWQDLLMGEMLHTYCFTGNIIGQLGMTAWFFGRKWSILPKYALLFWKLLRYIDILLHCLVWLINAEKNQFFM</sequence>
<keyword evidence="3" id="KW-1185">Reference proteome</keyword>
<feature type="transmembrane region" description="Helical" evidence="1">
    <location>
        <begin position="38"/>
        <end position="59"/>
    </location>
</feature>
<evidence type="ECO:0000313" key="2">
    <source>
        <dbReference type="EMBL" id="CAI5777988.1"/>
    </source>
</evidence>
<proteinExistence type="predicted"/>
<organism evidence="2 3">
    <name type="scientific">Podarcis lilfordi</name>
    <name type="common">Lilford's wall lizard</name>
    <dbReference type="NCBI Taxonomy" id="74358"/>
    <lineage>
        <taxon>Eukaryota</taxon>
        <taxon>Metazoa</taxon>
        <taxon>Chordata</taxon>
        <taxon>Craniata</taxon>
        <taxon>Vertebrata</taxon>
        <taxon>Euteleostomi</taxon>
        <taxon>Lepidosauria</taxon>
        <taxon>Squamata</taxon>
        <taxon>Bifurcata</taxon>
        <taxon>Unidentata</taxon>
        <taxon>Episquamata</taxon>
        <taxon>Laterata</taxon>
        <taxon>Lacertibaenia</taxon>
        <taxon>Lacertidae</taxon>
        <taxon>Podarcis</taxon>
    </lineage>
</organism>
<protein>
    <submittedName>
        <fullName evidence="2">Uncharacterized protein</fullName>
    </submittedName>
</protein>
<reference evidence="2" key="1">
    <citation type="submission" date="2022-12" db="EMBL/GenBank/DDBJ databases">
        <authorList>
            <person name="Alioto T."/>
            <person name="Alioto T."/>
            <person name="Gomez Garrido J."/>
        </authorList>
    </citation>
    <scope>NUCLEOTIDE SEQUENCE</scope>
</reference>
<name>A0AA35KIJ2_9SAUR</name>
<dbReference type="Proteomes" id="UP001178461">
    <property type="component" value="Chromosome 6"/>
</dbReference>
<dbReference type="EMBL" id="OX395131">
    <property type="protein sequence ID" value="CAI5777988.1"/>
    <property type="molecule type" value="Genomic_DNA"/>
</dbReference>
<keyword evidence="1" id="KW-0812">Transmembrane</keyword>
<feature type="transmembrane region" description="Helical" evidence="1">
    <location>
        <begin position="71"/>
        <end position="90"/>
    </location>
</feature>
<accession>A0AA35KIJ2</accession>
<evidence type="ECO:0000256" key="1">
    <source>
        <dbReference type="SAM" id="Phobius"/>
    </source>
</evidence>
<evidence type="ECO:0000313" key="3">
    <source>
        <dbReference type="Proteomes" id="UP001178461"/>
    </source>
</evidence>
<keyword evidence="1" id="KW-0472">Membrane</keyword>
<dbReference type="AlphaFoldDB" id="A0AA35KIJ2"/>